<dbReference type="InterPro" id="IPR050766">
    <property type="entry name" value="Bact_Lucif_Oxidored"/>
</dbReference>
<accession>A0A6I4SVJ1</accession>
<evidence type="ECO:0000313" key="5">
    <source>
        <dbReference type="Proteomes" id="UP000433652"/>
    </source>
</evidence>
<evidence type="ECO:0000256" key="2">
    <source>
        <dbReference type="ARBA" id="ARBA00023033"/>
    </source>
</evidence>
<dbReference type="Pfam" id="PF00296">
    <property type="entry name" value="Bac_luciferase"/>
    <property type="match status" value="1"/>
</dbReference>
<evidence type="ECO:0000313" key="4">
    <source>
        <dbReference type="EMBL" id="MXO59961.1"/>
    </source>
</evidence>
<dbReference type="OrthoDB" id="8477406at2"/>
<name>A0A6I4SVJ1_9SPHN</name>
<dbReference type="GO" id="GO:0004497">
    <property type="term" value="F:monooxygenase activity"/>
    <property type="evidence" value="ECO:0007669"/>
    <property type="project" value="UniProtKB-KW"/>
</dbReference>
<keyword evidence="5" id="KW-1185">Reference proteome</keyword>
<dbReference type="Gene3D" id="3.20.20.30">
    <property type="entry name" value="Luciferase-like domain"/>
    <property type="match status" value="1"/>
</dbReference>
<dbReference type="Proteomes" id="UP000433652">
    <property type="component" value="Unassembled WGS sequence"/>
</dbReference>
<dbReference type="SUPFAM" id="SSF51679">
    <property type="entry name" value="Bacterial luciferase-like"/>
    <property type="match status" value="1"/>
</dbReference>
<dbReference type="PANTHER" id="PTHR30137">
    <property type="entry name" value="LUCIFERASE-LIKE MONOOXYGENASE"/>
    <property type="match status" value="1"/>
</dbReference>
<feature type="domain" description="Luciferase-like" evidence="3">
    <location>
        <begin position="35"/>
        <end position="349"/>
    </location>
</feature>
<reference evidence="4 5" key="1">
    <citation type="submission" date="2019-12" db="EMBL/GenBank/DDBJ databases">
        <title>Genomic-based taxomic classification of the family Erythrobacteraceae.</title>
        <authorList>
            <person name="Xu L."/>
        </authorList>
    </citation>
    <scope>NUCLEOTIDE SEQUENCE [LARGE SCALE GENOMIC DNA]</scope>
    <source>
        <strain evidence="4 5">MCCC 1K01500</strain>
    </source>
</reference>
<sequence length="399" mass="45119">MQVFVFDWTAYAENVDKFRKDGKLTRLGKEHFEPQVAIDTFRNHVSAWVELEKQGFDGIAINEHHGTPFGLGNSPNLMAAALSQLTEKIKILVYANLLPIHEPLRLAEEIAMLDCMTGGRLICGVGRGAPREYKIFNVPMDESRGRFNEGFEVMRRAWTQDSFSFDGEFYKFNDVAIWPRPVQQPHPPVWIPLTGSKESIEWAAENDAAITPGVFPGPMREDTIRYFAKCQAKHGRKVDPNKISIMVDCYVADSKDQAIDEYGDHLMYLFNTLLRYDQVWQNEVKKTKYYSSTAFEHLREGAKGTLAEDGTVFNEWDIDTVRGAAQNMPLGTADEIVERITAECDDAGANNVLLVINRGDMPHGKYMNQIKRIGEEVLPRLQAHNVTVVPHAQGEVLAK</sequence>
<evidence type="ECO:0000256" key="1">
    <source>
        <dbReference type="ARBA" id="ARBA00023002"/>
    </source>
</evidence>
<organism evidence="4 5">
    <name type="scientific">Croceibacterium salegens</name>
    <dbReference type="NCBI Taxonomy" id="1737568"/>
    <lineage>
        <taxon>Bacteria</taxon>
        <taxon>Pseudomonadati</taxon>
        <taxon>Pseudomonadota</taxon>
        <taxon>Alphaproteobacteria</taxon>
        <taxon>Sphingomonadales</taxon>
        <taxon>Erythrobacteraceae</taxon>
        <taxon>Croceibacterium</taxon>
    </lineage>
</organism>
<keyword evidence="2" id="KW-0503">Monooxygenase</keyword>
<dbReference type="GO" id="GO:0016705">
    <property type="term" value="F:oxidoreductase activity, acting on paired donors, with incorporation or reduction of molecular oxygen"/>
    <property type="evidence" value="ECO:0007669"/>
    <property type="project" value="InterPro"/>
</dbReference>
<comment type="caution">
    <text evidence="4">The sequence shown here is derived from an EMBL/GenBank/DDBJ whole genome shotgun (WGS) entry which is preliminary data.</text>
</comment>
<dbReference type="EMBL" id="WTYM01000042">
    <property type="protein sequence ID" value="MXO59961.1"/>
    <property type="molecule type" value="Genomic_DNA"/>
</dbReference>
<dbReference type="InterPro" id="IPR036661">
    <property type="entry name" value="Luciferase-like_sf"/>
</dbReference>
<keyword evidence="1" id="KW-0560">Oxidoreductase</keyword>
<protein>
    <submittedName>
        <fullName evidence="4">LLM class flavin-dependent oxidoreductase</fullName>
    </submittedName>
</protein>
<gene>
    <name evidence="4" type="ORF">GRI89_10460</name>
</gene>
<proteinExistence type="predicted"/>
<dbReference type="GO" id="GO:0005829">
    <property type="term" value="C:cytosol"/>
    <property type="evidence" value="ECO:0007669"/>
    <property type="project" value="TreeGrafter"/>
</dbReference>
<dbReference type="PANTHER" id="PTHR30137:SF8">
    <property type="entry name" value="BLR5498 PROTEIN"/>
    <property type="match status" value="1"/>
</dbReference>
<dbReference type="RefSeq" id="WP_159794901.1">
    <property type="nucleotide sequence ID" value="NZ_WTYM01000042.1"/>
</dbReference>
<dbReference type="InterPro" id="IPR011251">
    <property type="entry name" value="Luciferase-like_dom"/>
</dbReference>
<evidence type="ECO:0000259" key="3">
    <source>
        <dbReference type="Pfam" id="PF00296"/>
    </source>
</evidence>
<dbReference type="AlphaFoldDB" id="A0A6I4SVJ1"/>